<reference evidence="2" key="1">
    <citation type="journal article" date="2021" name="Proc. Natl. Acad. Sci. U.S.A.">
        <title>A Catalog of Tens of Thousands of Viruses from Human Metagenomes Reveals Hidden Associations with Chronic Diseases.</title>
        <authorList>
            <person name="Tisza M.J."/>
            <person name="Buck C.B."/>
        </authorList>
    </citation>
    <scope>NUCLEOTIDE SEQUENCE</scope>
    <source>
        <strain evidence="2">CtDJ83</strain>
    </source>
</reference>
<protein>
    <submittedName>
        <fullName evidence="2">Uncharacterized protein</fullName>
    </submittedName>
</protein>
<proteinExistence type="predicted"/>
<accession>A0A8S5RK32</accession>
<feature type="region of interest" description="Disordered" evidence="1">
    <location>
        <begin position="1"/>
        <end position="41"/>
    </location>
</feature>
<name>A0A8S5RK32_9VIRU</name>
<sequence>MYSRAIPTYKSPAKDGKTEGGRREPTGMSSNQLIDALRGLQ</sequence>
<evidence type="ECO:0000313" key="2">
    <source>
        <dbReference type="EMBL" id="DAE31340.1"/>
    </source>
</evidence>
<feature type="compositionally biased region" description="Basic and acidic residues" evidence="1">
    <location>
        <begin position="12"/>
        <end position="25"/>
    </location>
</feature>
<evidence type="ECO:0000256" key="1">
    <source>
        <dbReference type="SAM" id="MobiDB-lite"/>
    </source>
</evidence>
<dbReference type="EMBL" id="BK059107">
    <property type="protein sequence ID" value="DAE31340.1"/>
    <property type="molecule type" value="Genomic_DNA"/>
</dbReference>
<organism evidence="2">
    <name type="scientific">virus sp. ctDJ83</name>
    <dbReference type="NCBI Taxonomy" id="2827625"/>
    <lineage>
        <taxon>Viruses</taxon>
    </lineage>
</organism>